<feature type="region of interest" description="Disordered" evidence="1">
    <location>
        <begin position="28"/>
        <end position="61"/>
    </location>
</feature>
<dbReference type="Proteomes" id="UP001301769">
    <property type="component" value="Unassembled WGS sequence"/>
</dbReference>
<proteinExistence type="predicted"/>
<evidence type="ECO:0000256" key="1">
    <source>
        <dbReference type="SAM" id="MobiDB-lite"/>
    </source>
</evidence>
<accession>A0AAN6YDC9</accession>
<evidence type="ECO:0000313" key="2">
    <source>
        <dbReference type="EMBL" id="KAK4217004.1"/>
    </source>
</evidence>
<reference evidence="2" key="1">
    <citation type="journal article" date="2023" name="Mol. Phylogenet. Evol.">
        <title>Genome-scale phylogeny and comparative genomics of the fungal order Sordariales.</title>
        <authorList>
            <person name="Hensen N."/>
            <person name="Bonometti L."/>
            <person name="Westerberg I."/>
            <person name="Brannstrom I.O."/>
            <person name="Guillou S."/>
            <person name="Cros-Aarteil S."/>
            <person name="Calhoun S."/>
            <person name="Haridas S."/>
            <person name="Kuo A."/>
            <person name="Mondo S."/>
            <person name="Pangilinan J."/>
            <person name="Riley R."/>
            <person name="LaButti K."/>
            <person name="Andreopoulos B."/>
            <person name="Lipzen A."/>
            <person name="Chen C."/>
            <person name="Yan M."/>
            <person name="Daum C."/>
            <person name="Ng V."/>
            <person name="Clum A."/>
            <person name="Steindorff A."/>
            <person name="Ohm R.A."/>
            <person name="Martin F."/>
            <person name="Silar P."/>
            <person name="Natvig D.O."/>
            <person name="Lalanne C."/>
            <person name="Gautier V."/>
            <person name="Ament-Velasquez S.L."/>
            <person name="Kruys A."/>
            <person name="Hutchinson M.I."/>
            <person name="Powell A.J."/>
            <person name="Barry K."/>
            <person name="Miller A.N."/>
            <person name="Grigoriev I.V."/>
            <person name="Debuchy R."/>
            <person name="Gladieux P."/>
            <person name="Hiltunen Thoren M."/>
            <person name="Johannesson H."/>
        </authorList>
    </citation>
    <scope>NUCLEOTIDE SEQUENCE</scope>
    <source>
        <strain evidence="2">PSN293</strain>
    </source>
</reference>
<evidence type="ECO:0000313" key="3">
    <source>
        <dbReference type="Proteomes" id="UP001301769"/>
    </source>
</evidence>
<comment type="caution">
    <text evidence="2">The sequence shown here is derived from an EMBL/GenBank/DDBJ whole genome shotgun (WGS) entry which is preliminary data.</text>
</comment>
<feature type="compositionally biased region" description="Low complexity" evidence="1">
    <location>
        <begin position="40"/>
        <end position="50"/>
    </location>
</feature>
<dbReference type="InterPro" id="IPR027417">
    <property type="entry name" value="P-loop_NTPase"/>
</dbReference>
<dbReference type="AlphaFoldDB" id="A0AAN6YDC9"/>
<keyword evidence="3" id="KW-1185">Reference proteome</keyword>
<name>A0AAN6YDC9_9PEZI</name>
<gene>
    <name evidence="2" type="ORF">QBC37DRAFT_384899</name>
</gene>
<reference evidence="2" key="2">
    <citation type="submission" date="2023-05" db="EMBL/GenBank/DDBJ databases">
        <authorList>
            <consortium name="Lawrence Berkeley National Laboratory"/>
            <person name="Steindorff A."/>
            <person name="Hensen N."/>
            <person name="Bonometti L."/>
            <person name="Westerberg I."/>
            <person name="Brannstrom I.O."/>
            <person name="Guillou S."/>
            <person name="Cros-Aarteil S."/>
            <person name="Calhoun S."/>
            <person name="Haridas S."/>
            <person name="Kuo A."/>
            <person name="Mondo S."/>
            <person name="Pangilinan J."/>
            <person name="Riley R."/>
            <person name="Labutti K."/>
            <person name="Andreopoulos B."/>
            <person name="Lipzen A."/>
            <person name="Chen C."/>
            <person name="Yanf M."/>
            <person name="Daum C."/>
            <person name="Ng V."/>
            <person name="Clum A."/>
            <person name="Ohm R."/>
            <person name="Martin F."/>
            <person name="Silar P."/>
            <person name="Natvig D."/>
            <person name="Lalanne C."/>
            <person name="Gautier V."/>
            <person name="Ament-Velasquez S.L."/>
            <person name="Kruys A."/>
            <person name="Hutchinson M.I."/>
            <person name="Powell A.J."/>
            <person name="Barry K."/>
            <person name="Miller A.N."/>
            <person name="Grigoriev I.V."/>
            <person name="Debuchy R."/>
            <person name="Gladieux P."/>
            <person name="Thoren M.H."/>
            <person name="Johannesson H."/>
        </authorList>
    </citation>
    <scope>NUCLEOTIDE SEQUENCE</scope>
    <source>
        <strain evidence="2">PSN293</strain>
    </source>
</reference>
<feature type="compositionally biased region" description="Polar residues" evidence="1">
    <location>
        <begin position="261"/>
        <end position="276"/>
    </location>
</feature>
<dbReference type="SUPFAM" id="SSF52540">
    <property type="entry name" value="P-loop containing nucleoside triphosphate hydrolases"/>
    <property type="match status" value="1"/>
</dbReference>
<sequence length="276" mass="30697">MFIRLPLAGVRNNDKSFWKHKVEKRTSRQISPSSLRVEDSPTPSDSTLSSGHTALVRSAEPESDVLLRHSTTPHCQNSPSTPLLHIVLVLFGRWRLRPGQLHLSPSPSYGHPSLTLHPPQSRGNTHVPMRVMTHCSGPVPPTHRGSQCHRLCRLSRLRGGLNITGASHLIKCDSHWAPGDEVQIDGRIYRIGQRRPVTFWKVRRRPVRRPNPVPEPLRTPIVVVSTDPPGAPRVPLGPQHARSEVYDSSPGDPSGELCLETTGSRRSRPTTFLSLD</sequence>
<organism evidence="2 3">
    <name type="scientific">Rhypophila decipiens</name>
    <dbReference type="NCBI Taxonomy" id="261697"/>
    <lineage>
        <taxon>Eukaryota</taxon>
        <taxon>Fungi</taxon>
        <taxon>Dikarya</taxon>
        <taxon>Ascomycota</taxon>
        <taxon>Pezizomycotina</taxon>
        <taxon>Sordariomycetes</taxon>
        <taxon>Sordariomycetidae</taxon>
        <taxon>Sordariales</taxon>
        <taxon>Naviculisporaceae</taxon>
        <taxon>Rhypophila</taxon>
    </lineage>
</organism>
<dbReference type="Gene3D" id="3.40.50.300">
    <property type="entry name" value="P-loop containing nucleotide triphosphate hydrolases"/>
    <property type="match status" value="1"/>
</dbReference>
<dbReference type="EMBL" id="MU858063">
    <property type="protein sequence ID" value="KAK4217004.1"/>
    <property type="molecule type" value="Genomic_DNA"/>
</dbReference>
<feature type="region of interest" description="Disordered" evidence="1">
    <location>
        <begin position="208"/>
        <end position="276"/>
    </location>
</feature>
<protein>
    <submittedName>
        <fullName evidence="2">Uncharacterized protein</fullName>
    </submittedName>
</protein>